<dbReference type="Gene3D" id="1.20.1460.20">
    <property type="match status" value="1"/>
</dbReference>
<proteinExistence type="inferred from homology"/>
<evidence type="ECO:0000256" key="6">
    <source>
        <dbReference type="ARBA" id="ARBA00023065"/>
    </source>
</evidence>
<evidence type="ECO:0000313" key="11">
    <source>
        <dbReference type="Proteomes" id="UP001079657"/>
    </source>
</evidence>
<keyword evidence="6" id="KW-0406">Ion transport</keyword>
<dbReference type="Gene3D" id="3.30.70.2750">
    <property type="match status" value="1"/>
</dbReference>
<dbReference type="Gene3D" id="3.30.70.2170">
    <property type="match status" value="1"/>
</dbReference>
<keyword evidence="7 9" id="KW-0472">Membrane</keyword>
<comment type="subcellular location">
    <subcellularLocation>
        <location evidence="1">Membrane</location>
        <topology evidence="1">Multi-pass membrane protein</topology>
    </subcellularLocation>
</comment>
<evidence type="ECO:0000313" key="10">
    <source>
        <dbReference type="EMBL" id="MCY6370844.1"/>
    </source>
</evidence>
<organism evidence="10 11">
    <name type="scientific">Clostridium ganghwense</name>
    <dbReference type="NCBI Taxonomy" id="312089"/>
    <lineage>
        <taxon>Bacteria</taxon>
        <taxon>Bacillati</taxon>
        <taxon>Bacillota</taxon>
        <taxon>Clostridia</taxon>
        <taxon>Eubacteriales</taxon>
        <taxon>Clostridiaceae</taxon>
        <taxon>Clostridium</taxon>
    </lineage>
</organism>
<dbReference type="EMBL" id="JAPQES010000003">
    <property type="protein sequence ID" value="MCY6370844.1"/>
    <property type="molecule type" value="Genomic_DNA"/>
</dbReference>
<name>A0ABT4CS91_9CLOT</name>
<comment type="caution">
    <text evidence="10">The sequence shown here is derived from an EMBL/GenBank/DDBJ whole genome shotgun (WGS) entry which is preliminary data.</text>
</comment>
<feature type="transmembrane region" description="Helical" evidence="9">
    <location>
        <begin position="558"/>
        <end position="580"/>
    </location>
</feature>
<sequence>MAIVKMNKFTLFAFENEKEVLLENLQKFEGVQFVDLQPRLENEELSFLKSATRDKEILQSENELSKIKFCLDFLKPYMEKESGIEALKKGKKIISFDELEQQVKNINWISIYEELKEKEEKQNSFSNERTKIEAEIETLLPWSNFDCSLDQVKNLKYTSCFLGTIPTNLKDSFTEEFEKELDYSYLEFINEGKDEVYLLAIVIKKLHDKGIEILKKYGFTKVSFNYDESPDNIIKSYKNRIKQIENEKEKIEKSLKNLNDYQEKLQLVYEYYSNKLDRAKASSNFIRTNNIIAIQGWNTTLSNEEFEETIKEVVKENYYLEFEEAKEGDKVPILLKNNGFVEPFESITEMYSLPNYKEVDPTPIMSVFYFIFFGMMLSDAGYGIVMVVGTALALKFFKLQKGTKNFMKLFLYLGISTTVWGAIYGGWFGDAPEKFLGTPAPRLLNPSSDIMKIFSLAIVLGVIHILIGLGMKAYVLIRDKKYLDAVFDVGLWYVSLAGIFMIYKGLPAGKIVMIIGFVGLVLTQGRDAETIGGKIGGGIYGLYGITGYIGDIVSYSRLLALGLATGFIANAFNLMINLIPAGIPRIIAGIIIFLVGHLFNLGINALGSYVHTSRLQYLEFFNKFYEGGGKKFTPFKSTNKFVNITNKKVNVN</sequence>
<keyword evidence="11" id="KW-1185">Reference proteome</keyword>
<evidence type="ECO:0000256" key="5">
    <source>
        <dbReference type="ARBA" id="ARBA00022989"/>
    </source>
</evidence>
<feature type="transmembrane region" description="Helical" evidence="9">
    <location>
        <begin position="449"/>
        <end position="470"/>
    </location>
</feature>
<evidence type="ECO:0000256" key="9">
    <source>
        <dbReference type="SAM" id="Phobius"/>
    </source>
</evidence>
<evidence type="ECO:0000256" key="8">
    <source>
        <dbReference type="SAM" id="Coils"/>
    </source>
</evidence>
<evidence type="ECO:0000256" key="2">
    <source>
        <dbReference type="ARBA" id="ARBA00009904"/>
    </source>
</evidence>
<gene>
    <name evidence="10" type="ORF">OXH55_09395</name>
</gene>
<keyword evidence="8" id="KW-0175">Coiled coil</keyword>
<evidence type="ECO:0000256" key="7">
    <source>
        <dbReference type="ARBA" id="ARBA00023136"/>
    </source>
</evidence>
<evidence type="ECO:0000256" key="1">
    <source>
        <dbReference type="ARBA" id="ARBA00004141"/>
    </source>
</evidence>
<feature type="transmembrane region" description="Helical" evidence="9">
    <location>
        <begin position="508"/>
        <end position="525"/>
    </location>
</feature>
<feature type="coiled-coil region" evidence="8">
    <location>
        <begin position="234"/>
        <end position="264"/>
    </location>
</feature>
<dbReference type="RefSeq" id="WP_268049689.1">
    <property type="nucleotide sequence ID" value="NZ_JAPQES010000003.1"/>
</dbReference>
<protein>
    <submittedName>
        <fullName evidence="10">V-type ATP synthase subunit I</fullName>
    </submittedName>
</protein>
<feature type="transmembrane region" description="Helical" evidence="9">
    <location>
        <begin position="409"/>
        <end position="429"/>
    </location>
</feature>
<feature type="transmembrane region" description="Helical" evidence="9">
    <location>
        <begin position="586"/>
        <end position="606"/>
    </location>
</feature>
<dbReference type="Proteomes" id="UP001079657">
    <property type="component" value="Unassembled WGS sequence"/>
</dbReference>
<keyword evidence="4 9" id="KW-0812">Transmembrane</keyword>
<evidence type="ECO:0000256" key="4">
    <source>
        <dbReference type="ARBA" id="ARBA00022692"/>
    </source>
</evidence>
<keyword evidence="3" id="KW-0813">Transport</keyword>
<dbReference type="Pfam" id="PF01496">
    <property type="entry name" value="V_ATPase_I"/>
    <property type="match status" value="2"/>
</dbReference>
<reference evidence="10" key="1">
    <citation type="submission" date="2022-12" db="EMBL/GenBank/DDBJ databases">
        <authorList>
            <person name="Wang J."/>
        </authorList>
    </citation>
    <scope>NUCLEOTIDE SEQUENCE</scope>
    <source>
        <strain evidence="10">HY-42-06</strain>
    </source>
</reference>
<evidence type="ECO:0000256" key="3">
    <source>
        <dbReference type="ARBA" id="ARBA00022448"/>
    </source>
</evidence>
<keyword evidence="5 9" id="KW-1133">Transmembrane helix</keyword>
<accession>A0ABT4CS91</accession>
<dbReference type="PANTHER" id="PTHR11629:SF63">
    <property type="entry name" value="V-TYPE PROTON ATPASE SUBUNIT A"/>
    <property type="match status" value="1"/>
</dbReference>
<dbReference type="PANTHER" id="PTHR11629">
    <property type="entry name" value="VACUOLAR PROTON ATPASES"/>
    <property type="match status" value="1"/>
</dbReference>
<comment type="similarity">
    <text evidence="2">Belongs to the V-ATPase 116 kDa subunit family.</text>
</comment>
<feature type="transmembrane region" description="Helical" evidence="9">
    <location>
        <begin position="367"/>
        <end position="397"/>
    </location>
</feature>
<dbReference type="InterPro" id="IPR002490">
    <property type="entry name" value="V-ATPase_116kDa_su"/>
</dbReference>